<proteinExistence type="predicted"/>
<evidence type="ECO:0000313" key="4">
    <source>
        <dbReference type="Proteomes" id="UP000006039"/>
    </source>
</evidence>
<reference evidence="3" key="5">
    <citation type="submission" date="2018-04" db="UniProtKB">
        <authorList>
            <consortium name="EnsemblFungi"/>
        </authorList>
    </citation>
    <scope>IDENTIFICATION</scope>
    <source>
        <strain evidence="3">R3-111a-1</strain>
    </source>
</reference>
<evidence type="ECO:0000256" key="1">
    <source>
        <dbReference type="SAM" id="MobiDB-lite"/>
    </source>
</evidence>
<evidence type="ECO:0000313" key="2">
    <source>
        <dbReference type="EMBL" id="EJT78827.1"/>
    </source>
</evidence>
<evidence type="ECO:0000313" key="3">
    <source>
        <dbReference type="EnsemblFungi" id="EJT78827"/>
    </source>
</evidence>
<accession>J3NRM1</accession>
<keyword evidence="4" id="KW-1185">Reference proteome</keyword>
<dbReference type="GeneID" id="20344381"/>
<dbReference type="HOGENOM" id="CLU_2158555_0_0_1"/>
<protein>
    <submittedName>
        <fullName evidence="2 3">Uncharacterized protein</fullName>
    </submittedName>
</protein>
<dbReference type="Proteomes" id="UP000006039">
    <property type="component" value="Unassembled WGS sequence"/>
</dbReference>
<name>J3NRM1_GAET3</name>
<reference evidence="2" key="2">
    <citation type="submission" date="2010-07" db="EMBL/GenBank/DDBJ databases">
        <authorList>
            <consortium name="The Broad Institute Genome Sequencing Platform"/>
            <consortium name="Broad Institute Genome Sequencing Center for Infectious Disease"/>
            <person name="Ma L.-J."/>
            <person name="Dead R."/>
            <person name="Young S."/>
            <person name="Zeng Q."/>
            <person name="Koehrsen M."/>
            <person name="Alvarado L."/>
            <person name="Berlin A."/>
            <person name="Chapman S.B."/>
            <person name="Chen Z."/>
            <person name="Freedman E."/>
            <person name="Gellesch M."/>
            <person name="Goldberg J."/>
            <person name="Griggs A."/>
            <person name="Gujja S."/>
            <person name="Heilman E.R."/>
            <person name="Heiman D."/>
            <person name="Hepburn T."/>
            <person name="Howarth C."/>
            <person name="Jen D."/>
            <person name="Larson L."/>
            <person name="Mehta T."/>
            <person name="Neiman D."/>
            <person name="Pearson M."/>
            <person name="Roberts A."/>
            <person name="Saif S."/>
            <person name="Shea T."/>
            <person name="Shenoy N."/>
            <person name="Sisk P."/>
            <person name="Stolte C."/>
            <person name="Sykes S."/>
            <person name="Walk T."/>
            <person name="White J."/>
            <person name="Yandava C."/>
            <person name="Haas B."/>
            <person name="Nusbaum C."/>
            <person name="Birren B."/>
        </authorList>
    </citation>
    <scope>NUCLEOTIDE SEQUENCE</scope>
    <source>
        <strain evidence="2">R3-111a-1</strain>
    </source>
</reference>
<reference evidence="3" key="4">
    <citation type="journal article" date="2015" name="G3 (Bethesda)">
        <title>Genome sequences of three phytopathogenic species of the Magnaporthaceae family of fungi.</title>
        <authorList>
            <person name="Okagaki L.H."/>
            <person name="Nunes C.C."/>
            <person name="Sailsbery J."/>
            <person name="Clay B."/>
            <person name="Brown D."/>
            <person name="John T."/>
            <person name="Oh Y."/>
            <person name="Young N."/>
            <person name="Fitzgerald M."/>
            <person name="Haas B.J."/>
            <person name="Zeng Q."/>
            <person name="Young S."/>
            <person name="Adiconis X."/>
            <person name="Fan L."/>
            <person name="Levin J.Z."/>
            <person name="Mitchell T.K."/>
            <person name="Okubara P.A."/>
            <person name="Farman M.L."/>
            <person name="Kohn L.M."/>
            <person name="Birren B."/>
            <person name="Ma L.-J."/>
            <person name="Dean R.A."/>
        </authorList>
    </citation>
    <scope>NUCLEOTIDE SEQUENCE</scope>
    <source>
        <strain evidence="3">R3-111a-1</strain>
    </source>
</reference>
<reference evidence="2" key="3">
    <citation type="submission" date="2010-09" db="EMBL/GenBank/DDBJ databases">
        <title>Annotation of Gaeumannomyces graminis var. tritici R3-111a-1.</title>
        <authorList>
            <consortium name="The Broad Institute Genome Sequencing Platform"/>
            <person name="Ma L.-J."/>
            <person name="Dead R."/>
            <person name="Young S.K."/>
            <person name="Zeng Q."/>
            <person name="Gargeya S."/>
            <person name="Fitzgerald M."/>
            <person name="Haas B."/>
            <person name="Abouelleil A."/>
            <person name="Alvarado L."/>
            <person name="Arachchi H.M."/>
            <person name="Berlin A."/>
            <person name="Brown A."/>
            <person name="Chapman S.B."/>
            <person name="Chen Z."/>
            <person name="Dunbar C."/>
            <person name="Freedman E."/>
            <person name="Gearin G."/>
            <person name="Gellesch M."/>
            <person name="Goldberg J."/>
            <person name="Griggs A."/>
            <person name="Gujja S."/>
            <person name="Heiman D."/>
            <person name="Howarth C."/>
            <person name="Larson L."/>
            <person name="Lui A."/>
            <person name="MacDonald P.J.P."/>
            <person name="Mehta T."/>
            <person name="Montmayeur A."/>
            <person name="Murphy C."/>
            <person name="Neiman D."/>
            <person name="Pearson M."/>
            <person name="Priest M."/>
            <person name="Roberts A."/>
            <person name="Saif S."/>
            <person name="Shea T."/>
            <person name="Shenoy N."/>
            <person name="Sisk P."/>
            <person name="Stolte C."/>
            <person name="Sykes S."/>
            <person name="Yandava C."/>
            <person name="Wortman J."/>
            <person name="Nusbaum C."/>
            <person name="Birren B."/>
        </authorList>
    </citation>
    <scope>NUCLEOTIDE SEQUENCE</scope>
    <source>
        <strain evidence="2">R3-111a-1</strain>
    </source>
</reference>
<dbReference type="EnsemblFungi" id="EJT78827">
    <property type="protein sequence ID" value="EJT78827"/>
    <property type="gene ID" value="GGTG_03923"/>
</dbReference>
<sequence length="111" mass="11681">MLADVPGGAFVLASCPVSGIEPFDELALSQAATSDAATQPSNTSCDPYELAELLRPSIPVHVGRVRVSPYRQEARREFPRRRGTPGPGGPRIEGAAAGLSALSLIHRALAY</sequence>
<reference evidence="4" key="1">
    <citation type="submission" date="2010-07" db="EMBL/GenBank/DDBJ databases">
        <title>The genome sequence of Gaeumannomyces graminis var. tritici strain R3-111a-1.</title>
        <authorList>
            <consortium name="The Broad Institute Genome Sequencing Platform"/>
            <person name="Ma L.-J."/>
            <person name="Dead R."/>
            <person name="Young S."/>
            <person name="Zeng Q."/>
            <person name="Koehrsen M."/>
            <person name="Alvarado L."/>
            <person name="Berlin A."/>
            <person name="Chapman S.B."/>
            <person name="Chen Z."/>
            <person name="Freedman E."/>
            <person name="Gellesch M."/>
            <person name="Goldberg J."/>
            <person name="Griggs A."/>
            <person name="Gujja S."/>
            <person name="Heilman E.R."/>
            <person name="Heiman D."/>
            <person name="Hepburn T."/>
            <person name="Howarth C."/>
            <person name="Jen D."/>
            <person name="Larson L."/>
            <person name="Mehta T."/>
            <person name="Neiman D."/>
            <person name="Pearson M."/>
            <person name="Roberts A."/>
            <person name="Saif S."/>
            <person name="Shea T."/>
            <person name="Shenoy N."/>
            <person name="Sisk P."/>
            <person name="Stolte C."/>
            <person name="Sykes S."/>
            <person name="Walk T."/>
            <person name="White J."/>
            <person name="Yandava C."/>
            <person name="Haas B."/>
            <person name="Nusbaum C."/>
            <person name="Birren B."/>
        </authorList>
    </citation>
    <scope>NUCLEOTIDE SEQUENCE [LARGE SCALE GENOMIC DNA]</scope>
    <source>
        <strain evidence="4">R3-111a-1</strain>
    </source>
</reference>
<dbReference type="AlphaFoldDB" id="J3NRM1"/>
<dbReference type="VEuPathDB" id="FungiDB:GGTG_03923"/>
<feature type="region of interest" description="Disordered" evidence="1">
    <location>
        <begin position="72"/>
        <end position="93"/>
    </location>
</feature>
<gene>
    <name evidence="3" type="primary">20344381</name>
    <name evidence="2" type="ORF">GGTG_03923</name>
</gene>
<dbReference type="EMBL" id="GL385396">
    <property type="protein sequence ID" value="EJT78827.1"/>
    <property type="molecule type" value="Genomic_DNA"/>
</dbReference>
<dbReference type="RefSeq" id="XP_009219972.1">
    <property type="nucleotide sequence ID" value="XM_009221708.1"/>
</dbReference>
<organism evidence="2">
    <name type="scientific">Gaeumannomyces tritici (strain R3-111a-1)</name>
    <name type="common">Wheat and barley take-all root rot fungus</name>
    <name type="synonym">Gaeumannomyces graminis var. tritici</name>
    <dbReference type="NCBI Taxonomy" id="644352"/>
    <lineage>
        <taxon>Eukaryota</taxon>
        <taxon>Fungi</taxon>
        <taxon>Dikarya</taxon>
        <taxon>Ascomycota</taxon>
        <taxon>Pezizomycotina</taxon>
        <taxon>Sordariomycetes</taxon>
        <taxon>Sordariomycetidae</taxon>
        <taxon>Magnaporthales</taxon>
        <taxon>Magnaporthaceae</taxon>
        <taxon>Gaeumannomyces</taxon>
    </lineage>
</organism>